<accession>A0ABZ1CPE5</accession>
<keyword evidence="2 5" id="KW-0812">Transmembrane</keyword>
<dbReference type="Proteomes" id="UP001329825">
    <property type="component" value="Chromosome 1"/>
</dbReference>
<evidence type="ECO:0008006" key="8">
    <source>
        <dbReference type="Google" id="ProtNLM"/>
    </source>
</evidence>
<dbReference type="GeneID" id="87952531"/>
<evidence type="ECO:0000256" key="5">
    <source>
        <dbReference type="SAM" id="Phobius"/>
    </source>
</evidence>
<evidence type="ECO:0000256" key="1">
    <source>
        <dbReference type="ARBA" id="ARBA00004141"/>
    </source>
</evidence>
<sequence>MVAYAEDGTRLIAGYIPKTSLSCVGIAFYGLLAAVFWARFFLQGRHKYMLTLCIGTTTMALGFAVRIGLTSNPGSMGVYIVMTLFTLLSPCAFLANDYIILPRLVAWLDAEEQLFIRPSRVVRIFVWSDVFTFWLQAGGGGLSAARDSPSLQKIGLYVALVGLILQCLSFMTFIGLAVVFGRRIKKTSKWTKTPNNAQGYTVSLWWKEDWRSIYFAILWTSIGIMVRCIFRVVEYAQGFDGSLRNAEWAFYALDALPLFLALSVWTVIWPPAILTDHKQYHSNMGDSGTAVLNNSTSSHIPLTTRSTPQWNYEETKQVPRQYA</sequence>
<evidence type="ECO:0000313" key="7">
    <source>
        <dbReference type="Proteomes" id="UP001329825"/>
    </source>
</evidence>
<keyword evidence="3 5" id="KW-1133">Transmembrane helix</keyword>
<evidence type="ECO:0000313" key="6">
    <source>
        <dbReference type="EMBL" id="WRT63495.1"/>
    </source>
</evidence>
<dbReference type="PANTHER" id="PTHR31465:SF1">
    <property type="entry name" value="PROTEIN RTA1-RELATED"/>
    <property type="match status" value="1"/>
</dbReference>
<feature type="transmembrane region" description="Helical" evidence="5">
    <location>
        <begin position="213"/>
        <end position="233"/>
    </location>
</feature>
<dbReference type="Pfam" id="PF04479">
    <property type="entry name" value="RTA1"/>
    <property type="match status" value="1"/>
</dbReference>
<gene>
    <name evidence="6" type="ORF">IL334_000400</name>
</gene>
<dbReference type="RefSeq" id="XP_062788235.1">
    <property type="nucleotide sequence ID" value="XM_062932184.1"/>
</dbReference>
<organism evidence="6 7">
    <name type="scientific">Kwoniella shivajii</name>
    <dbReference type="NCBI Taxonomy" id="564305"/>
    <lineage>
        <taxon>Eukaryota</taxon>
        <taxon>Fungi</taxon>
        <taxon>Dikarya</taxon>
        <taxon>Basidiomycota</taxon>
        <taxon>Agaricomycotina</taxon>
        <taxon>Tremellomycetes</taxon>
        <taxon>Tremellales</taxon>
        <taxon>Cryptococcaceae</taxon>
        <taxon>Kwoniella</taxon>
    </lineage>
</organism>
<evidence type="ECO:0000256" key="3">
    <source>
        <dbReference type="ARBA" id="ARBA00022989"/>
    </source>
</evidence>
<feature type="transmembrane region" description="Helical" evidence="5">
    <location>
        <begin position="19"/>
        <end position="42"/>
    </location>
</feature>
<feature type="transmembrane region" description="Helical" evidence="5">
    <location>
        <begin position="154"/>
        <end position="180"/>
    </location>
</feature>
<evidence type="ECO:0000256" key="2">
    <source>
        <dbReference type="ARBA" id="ARBA00022692"/>
    </source>
</evidence>
<dbReference type="PANTHER" id="PTHR31465">
    <property type="entry name" value="PROTEIN RTA1-RELATED"/>
    <property type="match status" value="1"/>
</dbReference>
<keyword evidence="4 5" id="KW-0472">Membrane</keyword>
<proteinExistence type="predicted"/>
<keyword evidence="7" id="KW-1185">Reference proteome</keyword>
<feature type="transmembrane region" description="Helical" evidence="5">
    <location>
        <begin position="49"/>
        <end position="70"/>
    </location>
</feature>
<feature type="transmembrane region" description="Helical" evidence="5">
    <location>
        <begin position="76"/>
        <end position="100"/>
    </location>
</feature>
<reference evidence="6 7" key="1">
    <citation type="submission" date="2024-01" db="EMBL/GenBank/DDBJ databases">
        <title>Comparative genomics of Cryptococcus and Kwoniella reveals pathogenesis evolution and contrasting modes of karyotype evolution via chromosome fusion or intercentromeric recombination.</title>
        <authorList>
            <person name="Coelho M.A."/>
            <person name="David-Palma M."/>
            <person name="Shea T."/>
            <person name="Bowers K."/>
            <person name="McGinley-Smith S."/>
            <person name="Mohammad A.W."/>
            <person name="Gnirke A."/>
            <person name="Yurkov A.M."/>
            <person name="Nowrousian M."/>
            <person name="Sun S."/>
            <person name="Cuomo C.A."/>
            <person name="Heitman J."/>
        </authorList>
    </citation>
    <scope>NUCLEOTIDE SEQUENCE [LARGE SCALE GENOMIC DNA]</scope>
    <source>
        <strain evidence="6">CBS 11374</strain>
    </source>
</reference>
<comment type="subcellular location">
    <subcellularLocation>
        <location evidence="1">Membrane</location>
        <topology evidence="1">Multi-pass membrane protein</topology>
    </subcellularLocation>
</comment>
<evidence type="ECO:0000256" key="4">
    <source>
        <dbReference type="ARBA" id="ARBA00023136"/>
    </source>
</evidence>
<protein>
    <recommendedName>
        <fullName evidence="8">RTA1-domain-containing protein</fullName>
    </recommendedName>
</protein>
<feature type="transmembrane region" description="Helical" evidence="5">
    <location>
        <begin position="248"/>
        <end position="269"/>
    </location>
</feature>
<name>A0ABZ1CPE5_9TREE</name>
<dbReference type="EMBL" id="CP141881">
    <property type="protein sequence ID" value="WRT63495.1"/>
    <property type="molecule type" value="Genomic_DNA"/>
</dbReference>
<dbReference type="InterPro" id="IPR007568">
    <property type="entry name" value="RTA1"/>
</dbReference>